<name>A0A3P8W4T7_CYNSE</name>
<dbReference type="SUPFAM" id="SSF81383">
    <property type="entry name" value="F-box domain"/>
    <property type="match status" value="1"/>
</dbReference>
<dbReference type="AlphaFoldDB" id="A0A3P8W4T7"/>
<proteinExistence type="predicted"/>
<dbReference type="InterPro" id="IPR036047">
    <property type="entry name" value="F-box-like_dom_sf"/>
</dbReference>
<reference evidence="2" key="2">
    <citation type="submission" date="2025-08" db="UniProtKB">
        <authorList>
            <consortium name="Ensembl"/>
        </authorList>
    </citation>
    <scope>IDENTIFICATION</scope>
</reference>
<dbReference type="Ensembl" id="ENSCSET00000020856.1">
    <property type="protein sequence ID" value="ENSCSEP00000020596.1"/>
    <property type="gene ID" value="ENSCSEG00000013145.1"/>
</dbReference>
<evidence type="ECO:0000259" key="1">
    <source>
        <dbReference type="PROSITE" id="PS50181"/>
    </source>
</evidence>
<evidence type="ECO:0000313" key="2">
    <source>
        <dbReference type="Ensembl" id="ENSCSEP00000020596.1"/>
    </source>
</evidence>
<keyword evidence="3" id="KW-1185">Reference proteome</keyword>
<dbReference type="InterPro" id="IPR038946">
    <property type="entry name" value="FBXO47"/>
</dbReference>
<dbReference type="GeneTree" id="ENSGT00940000167237"/>
<dbReference type="InParanoid" id="A0A3P8W4T7"/>
<dbReference type="Pfam" id="PF24467">
    <property type="entry name" value="ARM_FBXO47"/>
    <property type="match status" value="1"/>
</dbReference>
<evidence type="ECO:0000313" key="3">
    <source>
        <dbReference type="Proteomes" id="UP000265120"/>
    </source>
</evidence>
<dbReference type="PROSITE" id="PS50181">
    <property type="entry name" value="FBOX"/>
    <property type="match status" value="1"/>
</dbReference>
<accession>A0A3P8W4T7</accession>
<dbReference type="RefSeq" id="XP_016895630.1">
    <property type="nucleotide sequence ID" value="XM_017040141.2"/>
</dbReference>
<dbReference type="Proteomes" id="UP000265120">
    <property type="component" value="Chromosome 16"/>
</dbReference>
<organism evidence="2 3">
    <name type="scientific">Cynoglossus semilaevis</name>
    <name type="common">Tongue sole</name>
    <dbReference type="NCBI Taxonomy" id="244447"/>
    <lineage>
        <taxon>Eukaryota</taxon>
        <taxon>Metazoa</taxon>
        <taxon>Chordata</taxon>
        <taxon>Craniata</taxon>
        <taxon>Vertebrata</taxon>
        <taxon>Euteleostomi</taxon>
        <taxon>Actinopterygii</taxon>
        <taxon>Neopterygii</taxon>
        <taxon>Teleostei</taxon>
        <taxon>Neoteleostei</taxon>
        <taxon>Acanthomorphata</taxon>
        <taxon>Carangaria</taxon>
        <taxon>Pleuronectiformes</taxon>
        <taxon>Pleuronectoidei</taxon>
        <taxon>Cynoglossidae</taxon>
        <taxon>Cynoglossinae</taxon>
        <taxon>Cynoglossus</taxon>
    </lineage>
</organism>
<dbReference type="PANTHER" id="PTHR34098:SF1">
    <property type="entry name" value="F-BOX ONLY PROTEIN 47"/>
    <property type="match status" value="1"/>
</dbReference>
<dbReference type="PANTHER" id="PTHR34098">
    <property type="entry name" value="F-BOX ONLY PROTEIN 47"/>
    <property type="match status" value="1"/>
</dbReference>
<dbReference type="RefSeq" id="XP_016895629.1">
    <property type="nucleotide sequence ID" value="XM_017040140.2"/>
</dbReference>
<dbReference type="OrthoDB" id="9858120at2759"/>
<reference evidence="2" key="3">
    <citation type="submission" date="2025-09" db="UniProtKB">
        <authorList>
            <consortium name="Ensembl"/>
        </authorList>
    </citation>
    <scope>IDENTIFICATION</scope>
</reference>
<dbReference type="STRING" id="244447.ENSCSEP00000020596"/>
<dbReference type="InterPro" id="IPR056622">
    <property type="entry name" value="ARM_FBXO47"/>
</dbReference>
<protein>
    <submittedName>
        <fullName evidence="2">F-box protein 47</fullName>
    </submittedName>
</protein>
<dbReference type="Pfam" id="PF00646">
    <property type="entry name" value="F-box"/>
    <property type="match status" value="1"/>
</dbReference>
<dbReference type="InterPro" id="IPR001810">
    <property type="entry name" value="F-box_dom"/>
</dbReference>
<dbReference type="GeneID" id="103392277"/>
<dbReference type="KEGG" id="csem:103392277"/>
<sequence length="431" mass="50406">MEKDFRSVKKTIYPTRSIRTRSQCHSRRSYFHQLPPELLYMVLDKLSLLELSVFSLVSKEMNRSIMDYISTKAWKSKIIIQNHSAWFGKDFANRAKRQFRDLGLLFKRCSMLLPAKEKFRFIFSQLSKIQCFVLGQCLFPGCSGFACYGVLLQTLTAQWDEPECQRVINFLLEQTNLLQKMEAVVTAKAEVRGDQELQLRCFCRKVLLDPWISQPQCQFWLMQLLKPWPMVSQARLLFIFYGPLTPEGTLGWEDVVDRGLTVQALCDLARAFLLLFCKRDYKVWTTNSMLAILEELIVIPQPWHMENVARLLVLCGDSLCYTVLASKALNGRLTEVSRIIVYIILVHERDRFNMAAVVKLVLQISRIFSTPTERFFFIQKMEDMFSEITREFYEMSVRGNQQDNREAFQKLCVLLDSSARFHTTLFLQFTT</sequence>
<feature type="domain" description="F-box" evidence="1">
    <location>
        <begin position="28"/>
        <end position="77"/>
    </location>
</feature>
<reference evidence="2 3" key="1">
    <citation type="journal article" date="2014" name="Nat. Genet.">
        <title>Whole-genome sequence of a flatfish provides insights into ZW sex chromosome evolution and adaptation to a benthic lifestyle.</title>
        <authorList>
            <person name="Chen S."/>
            <person name="Zhang G."/>
            <person name="Shao C."/>
            <person name="Huang Q."/>
            <person name="Liu G."/>
            <person name="Zhang P."/>
            <person name="Song W."/>
            <person name="An N."/>
            <person name="Chalopin D."/>
            <person name="Volff J.N."/>
            <person name="Hong Y."/>
            <person name="Li Q."/>
            <person name="Sha Z."/>
            <person name="Zhou H."/>
            <person name="Xie M."/>
            <person name="Yu Q."/>
            <person name="Liu Y."/>
            <person name="Xiang H."/>
            <person name="Wang N."/>
            <person name="Wu K."/>
            <person name="Yang C."/>
            <person name="Zhou Q."/>
            <person name="Liao X."/>
            <person name="Yang L."/>
            <person name="Hu Q."/>
            <person name="Zhang J."/>
            <person name="Meng L."/>
            <person name="Jin L."/>
            <person name="Tian Y."/>
            <person name="Lian J."/>
            <person name="Yang J."/>
            <person name="Miao G."/>
            <person name="Liu S."/>
            <person name="Liang Z."/>
            <person name="Yan F."/>
            <person name="Li Y."/>
            <person name="Sun B."/>
            <person name="Zhang H."/>
            <person name="Zhang J."/>
            <person name="Zhu Y."/>
            <person name="Du M."/>
            <person name="Zhao Y."/>
            <person name="Schartl M."/>
            <person name="Tang Q."/>
            <person name="Wang J."/>
        </authorList>
    </citation>
    <scope>NUCLEOTIDE SEQUENCE</scope>
</reference>
<dbReference type="OMA" id="AFACVTM"/>